<dbReference type="AlphaFoldDB" id="A0A178C7D2"/>
<dbReference type="InterPro" id="IPR051288">
    <property type="entry name" value="Serum_paraoxonase/arylesterase"/>
</dbReference>
<comment type="cofactor">
    <cofactor evidence="6">
        <name>Ca(2+)</name>
        <dbReference type="ChEBI" id="CHEBI:29108"/>
    </cofactor>
    <text evidence="6">Binds 2 calcium ions per subunit.</text>
</comment>
<feature type="binding site" evidence="6">
    <location>
        <position position="135"/>
    </location>
    <ligand>
        <name>Ca(2+)</name>
        <dbReference type="ChEBI" id="CHEBI:29108"/>
        <label>1</label>
        <note>catalytic</note>
    </ligand>
</feature>
<evidence type="ECO:0000256" key="5">
    <source>
        <dbReference type="PIRSR" id="PIRSR602640-1"/>
    </source>
</evidence>
<dbReference type="InterPro" id="IPR011042">
    <property type="entry name" value="6-blade_b-propeller_TolB-like"/>
</dbReference>
<dbReference type="PRINTS" id="PR01785">
    <property type="entry name" value="PARAOXONASE"/>
</dbReference>
<proteinExistence type="inferred from homology"/>
<feature type="binding site" evidence="6">
    <location>
        <position position="188"/>
    </location>
    <ligand>
        <name>Ca(2+)</name>
        <dbReference type="ChEBI" id="CHEBI:29108"/>
        <label>1</label>
        <note>catalytic</note>
    </ligand>
</feature>
<keyword evidence="6" id="KW-0479">Metal-binding</keyword>
<feature type="binding site" evidence="6">
    <location>
        <position position="294"/>
    </location>
    <ligand>
        <name>Ca(2+)</name>
        <dbReference type="ChEBI" id="CHEBI:29108"/>
        <label>1</label>
        <note>catalytic</note>
    </ligand>
</feature>
<keyword evidence="2" id="KW-0378">Hydrolase</keyword>
<organism evidence="8 9">
    <name type="scientific">Fonsecaea nubica</name>
    <dbReference type="NCBI Taxonomy" id="856822"/>
    <lineage>
        <taxon>Eukaryota</taxon>
        <taxon>Fungi</taxon>
        <taxon>Dikarya</taxon>
        <taxon>Ascomycota</taxon>
        <taxon>Pezizomycotina</taxon>
        <taxon>Eurotiomycetes</taxon>
        <taxon>Chaetothyriomycetidae</taxon>
        <taxon>Chaetothyriales</taxon>
        <taxon>Herpotrichiellaceae</taxon>
        <taxon>Fonsecaea</taxon>
    </lineage>
</organism>
<dbReference type="InterPro" id="IPR002640">
    <property type="entry name" value="Arylesterase"/>
</dbReference>
<feature type="signal peptide" evidence="7">
    <location>
        <begin position="1"/>
        <end position="25"/>
    </location>
</feature>
<keyword evidence="9" id="KW-1185">Reference proteome</keyword>
<dbReference type="GO" id="GO:0004064">
    <property type="term" value="F:arylesterase activity"/>
    <property type="evidence" value="ECO:0007669"/>
    <property type="project" value="InterPro"/>
</dbReference>
<reference evidence="8 9" key="1">
    <citation type="submission" date="2016-03" db="EMBL/GenBank/DDBJ databases">
        <title>The draft genome sequence of Fonsecaea nubica causative agent of cutaneous subcutaneous infection in human host.</title>
        <authorList>
            <person name="Costa F."/>
            <person name="Sybren D.H."/>
            <person name="Raittz R.T."/>
            <person name="Weiss V.A."/>
            <person name="Leao A.C."/>
            <person name="Gomes R."/>
            <person name="De Souza E.M."/>
            <person name="Pedrosa F.O."/>
            <person name="Steffens M.B."/>
            <person name="Bombassaro A."/>
            <person name="Tadra-Sfeir M.Z."/>
            <person name="Moreno L.F."/>
            <person name="Najafzadeh M.J."/>
            <person name="Felipe M.S."/>
            <person name="Teixeira M."/>
            <person name="Sun J."/>
            <person name="Xi L."/>
            <person name="Castro M.A."/>
            <person name="Vicente V.A."/>
        </authorList>
    </citation>
    <scope>NUCLEOTIDE SEQUENCE [LARGE SCALE GENOMIC DNA]</scope>
    <source>
        <strain evidence="8 9">CBS 269.64</strain>
    </source>
</reference>
<dbReference type="Gene3D" id="2.120.10.30">
    <property type="entry name" value="TolB, C-terminal domain"/>
    <property type="match status" value="1"/>
</dbReference>
<sequence>MSGILRVSLLLPLVAVLLYNQSSQLGRLVGRVEIDKTRLVRWENSSALNNHDCQVIKAANACEDVKIHFPSHTAFLSCGDPVERTHWYPCAGVRTVSLRAESSFREQLFKHDLETGQTTELQIKGLEGDFITHGIDIFPLPEDPSRIHIFAVNHARSGDSIVIFAHTLGSDEVELVKNVKHPNIKTANGVAATGPLDFFVTNDHYFAGGPLRTMEEMFGPWDWATNVQYCNAEADEILCRQVSGTFTGANGINVWKDRLYVGDSKNGTVTVFEVHGDKSLTYLQTVDLGAAADNINIVPTTGDLIVAAISRPDADDRIPLSASVFPTLENLSKYLENVRSLGKEFLVPAAALRLRRESNYTPELIYFDNGATLSFMTAAHVYKDLFVGASVLQFGGFAVCKATSALDV</sequence>
<keyword evidence="4" id="KW-0325">Glycoprotein</keyword>
<dbReference type="OrthoDB" id="5307922at2759"/>
<name>A0A178C7D2_9EURO</name>
<dbReference type="GO" id="GO:0046872">
    <property type="term" value="F:metal ion binding"/>
    <property type="evidence" value="ECO:0007669"/>
    <property type="project" value="UniProtKB-KW"/>
</dbReference>
<dbReference type="RefSeq" id="XP_022495456.1">
    <property type="nucleotide sequence ID" value="XM_022648578.1"/>
</dbReference>
<dbReference type="PANTHER" id="PTHR11799">
    <property type="entry name" value="PARAOXONASE"/>
    <property type="match status" value="1"/>
</dbReference>
<keyword evidence="3" id="KW-1015">Disulfide bond</keyword>
<evidence type="ECO:0000256" key="1">
    <source>
        <dbReference type="ARBA" id="ARBA00008595"/>
    </source>
</evidence>
<evidence type="ECO:0000256" key="6">
    <source>
        <dbReference type="PIRSR" id="PIRSR602640-2"/>
    </source>
</evidence>
<keyword evidence="6" id="KW-0106">Calcium</keyword>
<evidence type="ECO:0000256" key="2">
    <source>
        <dbReference type="ARBA" id="ARBA00022801"/>
    </source>
</evidence>
<gene>
    <name evidence="8" type="ORF">AYO20_10320</name>
</gene>
<feature type="binding site" evidence="6">
    <location>
        <position position="293"/>
    </location>
    <ligand>
        <name>Ca(2+)</name>
        <dbReference type="ChEBI" id="CHEBI:29108"/>
        <label>1</label>
        <note>catalytic</note>
    </ligand>
</feature>
<dbReference type="Proteomes" id="UP000185904">
    <property type="component" value="Unassembled WGS sequence"/>
</dbReference>
<evidence type="ECO:0000256" key="7">
    <source>
        <dbReference type="SAM" id="SignalP"/>
    </source>
</evidence>
<dbReference type="PANTHER" id="PTHR11799:SF12">
    <property type="entry name" value="PARAOXONASE-RELATED"/>
    <property type="match status" value="1"/>
</dbReference>
<feature type="chain" id="PRO_5008083402" evidence="7">
    <location>
        <begin position="26"/>
        <end position="408"/>
    </location>
</feature>
<dbReference type="EMBL" id="LVCJ01000108">
    <property type="protein sequence ID" value="OAL25858.1"/>
    <property type="molecule type" value="Genomic_DNA"/>
</dbReference>
<comment type="caution">
    <text evidence="8">The sequence shown here is derived from an EMBL/GenBank/DDBJ whole genome shotgun (WGS) entry which is preliminary data.</text>
</comment>
<feature type="active site" description="Proton acceptor" evidence="5">
    <location>
        <position position="133"/>
    </location>
</feature>
<dbReference type="SUPFAM" id="SSF63829">
    <property type="entry name" value="Calcium-dependent phosphotriesterase"/>
    <property type="match status" value="1"/>
</dbReference>
<dbReference type="GeneID" id="34593709"/>
<evidence type="ECO:0000313" key="8">
    <source>
        <dbReference type="EMBL" id="OAL25858.1"/>
    </source>
</evidence>
<comment type="similarity">
    <text evidence="1">Belongs to the paraoxonase family.</text>
</comment>
<accession>A0A178C7D2</accession>
<feature type="binding site" evidence="6">
    <location>
        <position position="64"/>
    </location>
    <ligand>
        <name>Ca(2+)</name>
        <dbReference type="ChEBI" id="CHEBI:29108"/>
        <label>1</label>
        <note>catalytic</note>
    </ligand>
</feature>
<evidence type="ECO:0000256" key="4">
    <source>
        <dbReference type="ARBA" id="ARBA00023180"/>
    </source>
</evidence>
<keyword evidence="7" id="KW-0732">Signal</keyword>
<feature type="binding site" evidence="6">
    <location>
        <position position="250"/>
    </location>
    <ligand>
        <name>Ca(2+)</name>
        <dbReference type="ChEBI" id="CHEBI:29108"/>
        <label>1</label>
        <note>catalytic</note>
    </ligand>
</feature>
<dbReference type="Pfam" id="PF01731">
    <property type="entry name" value="Arylesterase"/>
    <property type="match status" value="1"/>
</dbReference>
<evidence type="ECO:0000256" key="3">
    <source>
        <dbReference type="ARBA" id="ARBA00023157"/>
    </source>
</evidence>
<evidence type="ECO:0000313" key="9">
    <source>
        <dbReference type="Proteomes" id="UP000185904"/>
    </source>
</evidence>
<protein>
    <submittedName>
        <fullName evidence="8">Uncharacterized protein</fullName>
    </submittedName>
</protein>